<evidence type="ECO:0000313" key="3">
    <source>
        <dbReference type="Proteomes" id="UP001157017"/>
    </source>
</evidence>
<comment type="caution">
    <text evidence="2">The sequence shown here is derived from an EMBL/GenBank/DDBJ whole genome shotgun (WGS) entry which is preliminary data.</text>
</comment>
<name>A0ABQ6JMU0_9ACTN</name>
<proteinExistence type="predicted"/>
<keyword evidence="3" id="KW-1185">Reference proteome</keyword>
<evidence type="ECO:0000313" key="2">
    <source>
        <dbReference type="EMBL" id="GMA89348.1"/>
    </source>
</evidence>
<evidence type="ECO:0000256" key="1">
    <source>
        <dbReference type="SAM" id="MobiDB-lite"/>
    </source>
</evidence>
<protein>
    <submittedName>
        <fullName evidence="2">Uncharacterized protein</fullName>
    </submittedName>
</protein>
<accession>A0ABQ6JMU0</accession>
<feature type="region of interest" description="Disordered" evidence="1">
    <location>
        <begin position="27"/>
        <end position="54"/>
    </location>
</feature>
<sequence>MAGYVEAMTCDKGDFTEYAALRRAISEREAEPVARSPARAPGRGGGQPRGAAPR</sequence>
<dbReference type="Proteomes" id="UP001157017">
    <property type="component" value="Unassembled WGS sequence"/>
</dbReference>
<reference evidence="3" key="1">
    <citation type="journal article" date="2019" name="Int. J. Syst. Evol. Microbiol.">
        <title>The Global Catalogue of Microorganisms (GCM) 10K type strain sequencing project: providing services to taxonomists for standard genome sequencing and annotation.</title>
        <authorList>
            <consortium name="The Broad Institute Genomics Platform"/>
            <consortium name="The Broad Institute Genome Sequencing Center for Infectious Disease"/>
            <person name="Wu L."/>
            <person name="Ma J."/>
        </authorList>
    </citation>
    <scope>NUCLEOTIDE SEQUENCE [LARGE SCALE GENOMIC DNA]</scope>
    <source>
        <strain evidence="3">NBRC 108730</strain>
    </source>
</reference>
<organism evidence="2 3">
    <name type="scientific">Angustibacter aerolatus</name>
    <dbReference type="NCBI Taxonomy" id="1162965"/>
    <lineage>
        <taxon>Bacteria</taxon>
        <taxon>Bacillati</taxon>
        <taxon>Actinomycetota</taxon>
        <taxon>Actinomycetes</taxon>
        <taxon>Kineosporiales</taxon>
        <taxon>Kineosporiaceae</taxon>
    </lineage>
</organism>
<gene>
    <name evidence="2" type="ORF">GCM10025868_45980</name>
</gene>
<dbReference type="EMBL" id="BSUZ01000001">
    <property type="protein sequence ID" value="GMA89348.1"/>
    <property type="molecule type" value="Genomic_DNA"/>
</dbReference>